<evidence type="ECO:0000259" key="7">
    <source>
        <dbReference type="SMART" id="SM00739"/>
    </source>
</evidence>
<proteinExistence type="inferred from homology"/>
<dbReference type="InterPro" id="IPR014722">
    <property type="entry name" value="Rib_uL2_dom2"/>
</dbReference>
<dbReference type="EMBL" id="MHSL01000016">
    <property type="protein sequence ID" value="OHA43880.1"/>
    <property type="molecule type" value="Genomic_DNA"/>
</dbReference>
<dbReference type="STRING" id="1802333.A3G03_01055"/>
<evidence type="ECO:0000256" key="3">
    <source>
        <dbReference type="ARBA" id="ARBA00023274"/>
    </source>
</evidence>
<keyword evidence="5" id="KW-0699">rRNA-binding</keyword>
<evidence type="ECO:0000256" key="6">
    <source>
        <dbReference type="RuleBase" id="RU003477"/>
    </source>
</evidence>
<evidence type="ECO:0000256" key="5">
    <source>
        <dbReference type="HAMAP-Rule" id="MF_01326"/>
    </source>
</evidence>
<dbReference type="InterPro" id="IPR057264">
    <property type="entry name" value="Ribosomal_uL24_C"/>
</dbReference>
<comment type="caution">
    <text evidence="8">The sequence shown here is derived from an EMBL/GenBank/DDBJ whole genome shotgun (WGS) entry which is preliminary data.</text>
</comment>
<dbReference type="InterPro" id="IPR003256">
    <property type="entry name" value="Ribosomal_uL24"/>
</dbReference>
<reference evidence="8 9" key="1">
    <citation type="journal article" date="2016" name="Nat. Commun.">
        <title>Thousands of microbial genomes shed light on interconnected biogeochemical processes in an aquifer system.</title>
        <authorList>
            <person name="Anantharaman K."/>
            <person name="Brown C.T."/>
            <person name="Hug L.A."/>
            <person name="Sharon I."/>
            <person name="Castelle C.J."/>
            <person name="Probst A.J."/>
            <person name="Thomas B.C."/>
            <person name="Singh A."/>
            <person name="Wilkins M.J."/>
            <person name="Karaoz U."/>
            <person name="Brodie E.L."/>
            <person name="Williams K.H."/>
            <person name="Hubbard S.S."/>
            <person name="Banfield J.F."/>
        </authorList>
    </citation>
    <scope>NUCLEOTIDE SEQUENCE [LARGE SCALE GENOMIC DNA]</scope>
</reference>
<comment type="function">
    <text evidence="5">One of two assembly initiator proteins, it binds directly to the 5'-end of the 23S rRNA, where it nucleates assembly of the 50S subunit.</text>
</comment>
<dbReference type="Gene3D" id="2.30.30.30">
    <property type="match status" value="1"/>
</dbReference>
<keyword evidence="2 5" id="KW-0689">Ribosomal protein</keyword>
<dbReference type="SMART" id="SM00739">
    <property type="entry name" value="KOW"/>
    <property type="match status" value="1"/>
</dbReference>
<comment type="subunit">
    <text evidence="5">Part of the 50S ribosomal subunit.</text>
</comment>
<gene>
    <name evidence="5" type="primary">rplX</name>
    <name evidence="8" type="ORF">A3G03_01055</name>
</gene>
<dbReference type="SUPFAM" id="SSF50104">
    <property type="entry name" value="Translation proteins SH3-like domain"/>
    <property type="match status" value="1"/>
</dbReference>
<name>A0A1G2P6E0_9BACT</name>
<accession>A0A1G2P6E0</accession>
<evidence type="ECO:0000256" key="2">
    <source>
        <dbReference type="ARBA" id="ARBA00022980"/>
    </source>
</evidence>
<dbReference type="GO" id="GO:0006412">
    <property type="term" value="P:translation"/>
    <property type="evidence" value="ECO:0007669"/>
    <property type="project" value="UniProtKB-UniRule"/>
</dbReference>
<dbReference type="Pfam" id="PF00467">
    <property type="entry name" value="KOW"/>
    <property type="match status" value="1"/>
</dbReference>
<dbReference type="InterPro" id="IPR008991">
    <property type="entry name" value="Translation_prot_SH3-like_sf"/>
</dbReference>
<protein>
    <recommendedName>
        <fullName evidence="4 5">Large ribosomal subunit protein uL24</fullName>
    </recommendedName>
</protein>
<keyword evidence="3 5" id="KW-0687">Ribonucleoprotein</keyword>
<evidence type="ECO:0000313" key="8">
    <source>
        <dbReference type="EMBL" id="OHA43880.1"/>
    </source>
</evidence>
<comment type="function">
    <text evidence="5">One of the proteins that surrounds the polypeptide exit tunnel on the outside of the subunit.</text>
</comment>
<evidence type="ECO:0000256" key="4">
    <source>
        <dbReference type="ARBA" id="ARBA00035206"/>
    </source>
</evidence>
<sequence>MKIKKGDMVEVITGADKGKSGKVVLALPEKNKVIVEGINRHKHHQRPKRANQKGQVVEKAMPINVSNVKLAKK</sequence>
<dbReference type="GO" id="GO:0019843">
    <property type="term" value="F:rRNA binding"/>
    <property type="evidence" value="ECO:0007669"/>
    <property type="project" value="UniProtKB-UniRule"/>
</dbReference>
<dbReference type="Pfam" id="PF17136">
    <property type="entry name" value="ribosomal_L24"/>
    <property type="match status" value="1"/>
</dbReference>
<keyword evidence="5" id="KW-0694">RNA-binding</keyword>
<dbReference type="HAMAP" id="MF_01326_B">
    <property type="entry name" value="Ribosomal_uL24_B"/>
    <property type="match status" value="1"/>
</dbReference>
<feature type="domain" description="KOW" evidence="7">
    <location>
        <begin position="2"/>
        <end position="29"/>
    </location>
</feature>
<dbReference type="AlphaFoldDB" id="A0A1G2P6E0"/>
<dbReference type="GO" id="GO:1990904">
    <property type="term" value="C:ribonucleoprotein complex"/>
    <property type="evidence" value="ECO:0007669"/>
    <property type="project" value="UniProtKB-KW"/>
</dbReference>
<dbReference type="GO" id="GO:0003735">
    <property type="term" value="F:structural constituent of ribosome"/>
    <property type="evidence" value="ECO:0007669"/>
    <property type="project" value="InterPro"/>
</dbReference>
<dbReference type="PROSITE" id="PS01108">
    <property type="entry name" value="RIBOSOMAL_L24"/>
    <property type="match status" value="1"/>
</dbReference>
<dbReference type="PANTHER" id="PTHR12903">
    <property type="entry name" value="MITOCHONDRIAL RIBOSOMAL PROTEIN L24"/>
    <property type="match status" value="1"/>
</dbReference>
<dbReference type="GO" id="GO:0005840">
    <property type="term" value="C:ribosome"/>
    <property type="evidence" value="ECO:0007669"/>
    <property type="project" value="UniProtKB-KW"/>
</dbReference>
<dbReference type="InterPro" id="IPR005825">
    <property type="entry name" value="Ribosomal_uL24_CS"/>
</dbReference>
<comment type="similarity">
    <text evidence="1 5 6">Belongs to the universal ribosomal protein uL24 family.</text>
</comment>
<dbReference type="Proteomes" id="UP000176355">
    <property type="component" value="Unassembled WGS sequence"/>
</dbReference>
<organism evidence="8 9">
    <name type="scientific">Candidatus Taylorbacteria bacterium RIFCSPLOWO2_12_FULL_44_15c</name>
    <dbReference type="NCBI Taxonomy" id="1802333"/>
    <lineage>
        <taxon>Bacteria</taxon>
        <taxon>Candidatus Tayloriibacteriota</taxon>
    </lineage>
</organism>
<evidence type="ECO:0000256" key="1">
    <source>
        <dbReference type="ARBA" id="ARBA00010618"/>
    </source>
</evidence>
<dbReference type="NCBIfam" id="TIGR01079">
    <property type="entry name" value="rplX_bact"/>
    <property type="match status" value="1"/>
</dbReference>
<evidence type="ECO:0000313" key="9">
    <source>
        <dbReference type="Proteomes" id="UP000176355"/>
    </source>
</evidence>
<dbReference type="CDD" id="cd06089">
    <property type="entry name" value="KOW_RPL26"/>
    <property type="match status" value="1"/>
</dbReference>
<dbReference type="InterPro" id="IPR041988">
    <property type="entry name" value="Ribosomal_uL24_KOW"/>
</dbReference>
<dbReference type="InterPro" id="IPR005824">
    <property type="entry name" value="KOW"/>
</dbReference>